<sequence length="80" mass="8946">MEYLDRKPSGMTLNFSFNHWSKGSEIGASSAFALSLSTNSDMPSVLRMNRTATMRRRRAVTKKLPARSAIIRSPNTISIQ</sequence>
<evidence type="ECO:0000313" key="1">
    <source>
        <dbReference type="EMBL" id="KGJ67436.1"/>
    </source>
</evidence>
<protein>
    <submittedName>
        <fullName evidence="1">Uncharacterized protein</fullName>
    </submittedName>
</protein>
<name>A0A837CDQ3_9BRAD</name>
<organism evidence="1 2">
    <name type="scientific">Bradyrhizobium diazoefficiens SEMIA 5080</name>
    <dbReference type="NCBI Taxonomy" id="754504"/>
    <lineage>
        <taxon>Bacteria</taxon>
        <taxon>Pseudomonadati</taxon>
        <taxon>Pseudomonadota</taxon>
        <taxon>Alphaproteobacteria</taxon>
        <taxon>Hyphomicrobiales</taxon>
        <taxon>Nitrobacteraceae</taxon>
        <taxon>Bradyrhizobium</taxon>
    </lineage>
</organism>
<gene>
    <name evidence="1" type="ORF">BJA5080_07706</name>
</gene>
<dbReference type="Proteomes" id="UP000024900">
    <property type="component" value="Unassembled WGS sequence"/>
</dbReference>
<dbReference type="EMBL" id="ADOU02000005">
    <property type="protein sequence ID" value="KGJ67436.1"/>
    <property type="molecule type" value="Genomic_DNA"/>
</dbReference>
<comment type="caution">
    <text evidence="1">The sequence shown here is derived from an EMBL/GenBank/DDBJ whole genome shotgun (WGS) entry which is preliminary data.</text>
</comment>
<reference evidence="1 2" key="1">
    <citation type="journal article" date="2014" name="BMC Genomics">
        <title>Comparative genomics of Bradyrhizobium japonicum CPAC 15 and Bradyrhizobium diazoefficiens CPAC 7: elite model strains for understanding symbiotic performance with soybean.</title>
        <authorList>
            <person name="Siqueira A.F."/>
            <person name="Ormeno-Orrillo E."/>
            <person name="Souza R.C."/>
            <person name="Rodrigues E.P."/>
            <person name="Almeida L.G."/>
            <person name="Barcellos F.G."/>
            <person name="Batista J.S."/>
            <person name="Nakatami A.S."/>
            <person name="Martinez-Romero E."/>
            <person name="Vasconcelos A.T."/>
            <person name="Hungria M."/>
        </authorList>
    </citation>
    <scope>NUCLEOTIDE SEQUENCE [LARGE SCALE GENOMIC DNA]</scope>
    <source>
        <strain evidence="1 2">SEMIA 5080</strain>
    </source>
</reference>
<proteinExistence type="predicted"/>
<dbReference type="AlphaFoldDB" id="A0A837CDQ3"/>
<accession>A0A837CDQ3</accession>
<evidence type="ECO:0000313" key="2">
    <source>
        <dbReference type="Proteomes" id="UP000024900"/>
    </source>
</evidence>